<name>A0A292Y8V8_9BACT</name>
<dbReference type="EC" id="4.99.1.1" evidence="1"/>
<dbReference type="OrthoDB" id="5338390at2"/>
<sequence>MKIETLVNLIKGELLNRPFISEVTSFIKNADEVRRGSCFFSNDFNEIKQAIKNGAYGIVSEKEFEIIDKEIAWIKTDSIKKAIFDIFKYENIKTKIYYTDKITAHILKKMNLDKKVIVLEDEETMLRALNSTEKYLISFDPKFKEIFKNIEEIEKIEIKLEQLTLFKSRYENIELNLPFVYKDNFAAAVNFFKKNNLKYTLEFELERFKPVFVNGKFEKVEYGESEMVLILGIENDEYFFKELNFLIDNTKYAKTVVVGPYNKEDLNKFFHFAMIVDMEIELNQREERNLFD</sequence>
<keyword evidence="2" id="KW-1185">Reference proteome</keyword>
<dbReference type="EMBL" id="BDME01000001">
    <property type="protein sequence ID" value="GAX87312.1"/>
    <property type="molecule type" value="Genomic_DNA"/>
</dbReference>
<gene>
    <name evidence="1" type="ORF">LNAT_P0607</name>
</gene>
<comment type="caution">
    <text evidence="1">The sequence shown here is derived from an EMBL/GenBank/DDBJ whole genome shotgun (WGS) entry which is preliminary data.</text>
</comment>
<proteinExistence type="predicted"/>
<keyword evidence="1" id="KW-0456">Lyase</keyword>
<evidence type="ECO:0000313" key="2">
    <source>
        <dbReference type="Proteomes" id="UP000217944"/>
    </source>
</evidence>
<evidence type="ECO:0000313" key="1">
    <source>
        <dbReference type="EMBL" id="GAX87312.1"/>
    </source>
</evidence>
<protein>
    <submittedName>
        <fullName evidence="1">Ferrochelatase</fullName>
        <ecNumber evidence="1">4.99.1.1</ecNumber>
    </submittedName>
</protein>
<organism evidence="1 2">
    <name type="scientific">Lebetimonas natsushimae</name>
    <dbReference type="NCBI Taxonomy" id="1936991"/>
    <lineage>
        <taxon>Bacteria</taxon>
        <taxon>Pseudomonadati</taxon>
        <taxon>Campylobacterota</taxon>
        <taxon>Epsilonproteobacteria</taxon>
        <taxon>Nautiliales</taxon>
        <taxon>Nautiliaceae</taxon>
        <taxon>Lebetimonas</taxon>
    </lineage>
</organism>
<dbReference type="AlphaFoldDB" id="A0A292Y8V8"/>
<accession>A0A292Y8V8</accession>
<dbReference type="Proteomes" id="UP000217944">
    <property type="component" value="Unassembled WGS sequence"/>
</dbReference>
<dbReference type="RefSeq" id="WP_096258457.1">
    <property type="nucleotide sequence ID" value="NZ_BDME01000001.1"/>
</dbReference>
<reference evidence="1 2" key="1">
    <citation type="journal article" date="2017" name="Syst. Appl. Microbiol.">
        <title>Lebetimonas natsushimae sp. nov., a novel strictly anaerobic, moderately thermophilic chemoautotroph isolated from a deep-sea hydrothermal vent polychaete nest in the Mid-Okinawa Trough.</title>
        <authorList>
            <person name="Nagata R."/>
            <person name="Takaki Y."/>
            <person name="Tame A."/>
            <person name="Nunoura T."/>
            <person name="Muto H."/>
            <person name="Mino S."/>
            <person name="Sawayama S."/>
            <person name="Takai K."/>
            <person name="Nakagawa S."/>
        </authorList>
    </citation>
    <scope>NUCLEOTIDE SEQUENCE [LARGE SCALE GENOMIC DNA]</scope>
    <source>
        <strain evidence="1 2">HS1857</strain>
    </source>
</reference>
<dbReference type="GO" id="GO:0016829">
    <property type="term" value="F:lyase activity"/>
    <property type="evidence" value="ECO:0007669"/>
    <property type="project" value="UniProtKB-KW"/>
</dbReference>